<evidence type="ECO:0000256" key="1">
    <source>
        <dbReference type="ARBA" id="ARBA00007452"/>
    </source>
</evidence>
<evidence type="ECO:0000313" key="9">
    <source>
        <dbReference type="EMBL" id="ASB42794.1"/>
    </source>
</evidence>
<feature type="domain" description="DNA replication/recombination mediator RecO N-terminal" evidence="8">
    <location>
        <begin position="3"/>
        <end position="66"/>
    </location>
</feature>
<reference evidence="9" key="1">
    <citation type="journal article" date="2017" name="Genome Announc.">
        <title>High-Quality Whole-Genome Sequences of the Oligo-Mouse-Microbiota Bacterial Community.</title>
        <authorList>
            <person name="Garzetti D."/>
            <person name="Brugiroux S."/>
            <person name="Bunk B."/>
            <person name="Pukall R."/>
            <person name="McCoy K.D."/>
            <person name="Macpherson A.J."/>
            <person name="Stecher B."/>
        </authorList>
    </citation>
    <scope>NUCLEOTIDE SEQUENCE</scope>
    <source>
        <strain evidence="9">KB18</strain>
    </source>
</reference>
<evidence type="ECO:0000256" key="5">
    <source>
        <dbReference type="ARBA" id="ARBA00023204"/>
    </source>
</evidence>
<protein>
    <recommendedName>
        <fullName evidence="2 7">DNA repair protein RecO</fullName>
    </recommendedName>
    <alternativeName>
        <fullName evidence="6 7">Recombination protein O</fullName>
    </alternativeName>
</protein>
<evidence type="ECO:0000256" key="7">
    <source>
        <dbReference type="HAMAP-Rule" id="MF_00201"/>
    </source>
</evidence>
<evidence type="ECO:0000256" key="3">
    <source>
        <dbReference type="ARBA" id="ARBA00022763"/>
    </source>
</evidence>
<keyword evidence="11" id="KW-1185">Reference proteome</keyword>
<organism evidence="10 12">
    <name type="scientific">Acutalibacter muris</name>
    <dbReference type="NCBI Taxonomy" id="1796620"/>
    <lineage>
        <taxon>Bacteria</taxon>
        <taxon>Bacillati</taxon>
        <taxon>Bacillota</taxon>
        <taxon>Clostridia</taxon>
        <taxon>Eubacteriales</taxon>
        <taxon>Acutalibacteraceae</taxon>
        <taxon>Acutalibacter</taxon>
    </lineage>
</organism>
<dbReference type="GO" id="GO:0006302">
    <property type="term" value="P:double-strand break repair"/>
    <property type="evidence" value="ECO:0007669"/>
    <property type="project" value="TreeGrafter"/>
</dbReference>
<reference evidence="11" key="2">
    <citation type="submission" date="2017-05" db="EMBL/GenBank/DDBJ databases">
        <title>Improved OligoMM genomes.</title>
        <authorList>
            <person name="Garzetti D."/>
        </authorList>
    </citation>
    <scope>NUCLEOTIDE SEQUENCE [LARGE SCALE GENOMIC DNA]</scope>
    <source>
        <strain evidence="11">KB18</strain>
    </source>
</reference>
<reference evidence="10 12" key="3">
    <citation type="submission" date="2020-11" db="EMBL/GenBank/DDBJ databases">
        <title>Closed and high quality bacterial genomes of the OMM12 community.</title>
        <authorList>
            <person name="Marbouty M."/>
            <person name="Lamy-Besnier Q."/>
            <person name="Debarbieux L."/>
            <person name="Koszul R."/>
        </authorList>
    </citation>
    <scope>NUCLEOTIDE SEQUENCE [LARGE SCALE GENOMIC DNA]</scope>
    <source>
        <strain evidence="10 12">KB18</strain>
    </source>
</reference>
<dbReference type="Proteomes" id="UP000196710">
    <property type="component" value="Chromosome"/>
</dbReference>
<dbReference type="SUPFAM" id="SSF57863">
    <property type="entry name" value="ArfGap/RecO-like zinc finger"/>
    <property type="match status" value="1"/>
</dbReference>
<name>A0A1Z2XWH2_9FIRM</name>
<keyword evidence="4 7" id="KW-0233">DNA recombination</keyword>
<dbReference type="GO" id="GO:0006310">
    <property type="term" value="P:DNA recombination"/>
    <property type="evidence" value="ECO:0007669"/>
    <property type="project" value="UniProtKB-UniRule"/>
</dbReference>
<keyword evidence="3 7" id="KW-0227">DNA damage</keyword>
<evidence type="ECO:0000313" key="11">
    <source>
        <dbReference type="Proteomes" id="UP000196710"/>
    </source>
</evidence>
<dbReference type="EMBL" id="CP065321">
    <property type="protein sequence ID" value="QQR32020.1"/>
    <property type="molecule type" value="Genomic_DNA"/>
</dbReference>
<proteinExistence type="inferred from homology"/>
<dbReference type="PANTHER" id="PTHR33991:SF1">
    <property type="entry name" value="DNA REPAIR PROTEIN RECO"/>
    <property type="match status" value="1"/>
</dbReference>
<dbReference type="NCBIfam" id="TIGR00613">
    <property type="entry name" value="reco"/>
    <property type="match status" value="1"/>
</dbReference>
<dbReference type="EMBL" id="CP021422">
    <property type="protein sequence ID" value="ASB42794.1"/>
    <property type="molecule type" value="Genomic_DNA"/>
</dbReference>
<comment type="similarity">
    <text evidence="1 7">Belongs to the RecO family.</text>
</comment>
<evidence type="ECO:0000259" key="8">
    <source>
        <dbReference type="Pfam" id="PF11967"/>
    </source>
</evidence>
<gene>
    <name evidence="7 10" type="primary">recO</name>
    <name evidence="9" type="ORF">ADH66_15630</name>
    <name evidence="10" type="ORF">I5Q82_06005</name>
</gene>
<dbReference type="Gene3D" id="2.40.50.140">
    <property type="entry name" value="Nucleic acid-binding proteins"/>
    <property type="match status" value="1"/>
</dbReference>
<dbReference type="Proteomes" id="UP000596035">
    <property type="component" value="Chromosome"/>
</dbReference>
<dbReference type="Gene3D" id="1.20.1440.120">
    <property type="entry name" value="Recombination protein O, C-terminal domain"/>
    <property type="match status" value="1"/>
</dbReference>
<dbReference type="GO" id="GO:0043590">
    <property type="term" value="C:bacterial nucleoid"/>
    <property type="evidence" value="ECO:0007669"/>
    <property type="project" value="TreeGrafter"/>
</dbReference>
<dbReference type="InterPro" id="IPR003717">
    <property type="entry name" value="RecO"/>
</dbReference>
<dbReference type="KEGG" id="amur:ADH66_15630"/>
<dbReference type="InterPro" id="IPR012340">
    <property type="entry name" value="NA-bd_OB-fold"/>
</dbReference>
<dbReference type="HAMAP" id="MF_00201">
    <property type="entry name" value="RecO"/>
    <property type="match status" value="1"/>
</dbReference>
<dbReference type="Gene3D" id="6.20.220.20">
    <property type="entry name" value="Recombination protein O, zinc-binding domain"/>
    <property type="match status" value="1"/>
</dbReference>
<dbReference type="InterPro" id="IPR022572">
    <property type="entry name" value="DNA_rep/recomb_RecO_N"/>
</dbReference>
<comment type="function">
    <text evidence="7">Involved in DNA repair and RecF pathway recombination.</text>
</comment>
<evidence type="ECO:0000256" key="2">
    <source>
        <dbReference type="ARBA" id="ARBA00021310"/>
    </source>
</evidence>
<dbReference type="PANTHER" id="PTHR33991">
    <property type="entry name" value="DNA REPAIR PROTEIN RECO"/>
    <property type="match status" value="1"/>
</dbReference>
<dbReference type="SUPFAM" id="SSF50249">
    <property type="entry name" value="Nucleic acid-binding proteins"/>
    <property type="match status" value="1"/>
</dbReference>
<evidence type="ECO:0000313" key="12">
    <source>
        <dbReference type="Proteomes" id="UP000596035"/>
    </source>
</evidence>
<dbReference type="AlphaFoldDB" id="A0A1Z2XWH2"/>
<evidence type="ECO:0000256" key="4">
    <source>
        <dbReference type="ARBA" id="ARBA00023172"/>
    </source>
</evidence>
<dbReference type="Pfam" id="PF02565">
    <property type="entry name" value="RecO_C"/>
    <property type="match status" value="1"/>
</dbReference>
<evidence type="ECO:0000313" key="10">
    <source>
        <dbReference type="EMBL" id="QQR32020.1"/>
    </source>
</evidence>
<dbReference type="InterPro" id="IPR042242">
    <property type="entry name" value="RecO_C"/>
</dbReference>
<evidence type="ECO:0000256" key="6">
    <source>
        <dbReference type="ARBA" id="ARBA00033409"/>
    </source>
</evidence>
<keyword evidence="5 7" id="KW-0234">DNA repair</keyword>
<accession>A0A1Z2XWH2</accession>
<sequence length="236" mass="26389">MTLGESDRLVTVLTEDQGVIRAFARRAKNLSDGKNAATSLLCYSRLDLYRGRERYIINSAIPIETFFGLRSDIVALALAQYLCQFTEELVPEGPDSGEYLRLVLNTLHFLSEGSRPPELLKALIELRMLSMSGFMPDLVACAACGAYESERMFLRVTRGELYCEKCYLQKDTPALGLSPAALTAMRHIIYSPLEKAFAFALKGAPLRELSEAAEAYSISVLQRRLKTLDFYHSLLT</sequence>
<dbReference type="InterPro" id="IPR037278">
    <property type="entry name" value="ARFGAP/RecO"/>
</dbReference>
<dbReference type="Pfam" id="PF11967">
    <property type="entry name" value="RecO_N"/>
    <property type="match status" value="1"/>
</dbReference>